<dbReference type="NCBIfam" id="TIGR01484">
    <property type="entry name" value="HAD-SF-IIB"/>
    <property type="match status" value="1"/>
</dbReference>
<dbReference type="GO" id="GO:0016791">
    <property type="term" value="F:phosphatase activity"/>
    <property type="evidence" value="ECO:0007669"/>
    <property type="project" value="TreeGrafter"/>
</dbReference>
<proteinExistence type="predicted"/>
<dbReference type="SFLD" id="SFLDG01140">
    <property type="entry name" value="C2.B:_Phosphomannomutase_and_P"/>
    <property type="match status" value="1"/>
</dbReference>
<evidence type="ECO:0008006" key="3">
    <source>
        <dbReference type="Google" id="ProtNLM"/>
    </source>
</evidence>
<dbReference type="CDD" id="cd07516">
    <property type="entry name" value="HAD_Pase"/>
    <property type="match status" value="1"/>
</dbReference>
<dbReference type="STRING" id="1424294.Gferi_17205"/>
<protein>
    <recommendedName>
        <fullName evidence="3">Haloacid dehalogenase</fullName>
    </recommendedName>
</protein>
<dbReference type="PANTHER" id="PTHR10000:SF8">
    <property type="entry name" value="HAD SUPERFAMILY HYDROLASE-LIKE, TYPE 3"/>
    <property type="match status" value="1"/>
</dbReference>
<dbReference type="Proteomes" id="UP000095743">
    <property type="component" value="Chromosome"/>
</dbReference>
<dbReference type="PANTHER" id="PTHR10000">
    <property type="entry name" value="PHOSPHOSERINE PHOSPHATASE"/>
    <property type="match status" value="1"/>
</dbReference>
<dbReference type="SUPFAM" id="SSF56784">
    <property type="entry name" value="HAD-like"/>
    <property type="match status" value="1"/>
</dbReference>
<dbReference type="InterPro" id="IPR023214">
    <property type="entry name" value="HAD_sf"/>
</dbReference>
<dbReference type="OrthoDB" id="9781413at2"/>
<accession>A0A1D8GJP2</accession>
<dbReference type="Pfam" id="PF08282">
    <property type="entry name" value="Hydrolase_3"/>
    <property type="match status" value="1"/>
</dbReference>
<evidence type="ECO:0000313" key="1">
    <source>
        <dbReference type="EMBL" id="AOT71136.1"/>
    </source>
</evidence>
<gene>
    <name evidence="1" type="ORF">Gferi_17205</name>
</gene>
<dbReference type="Gene3D" id="3.30.1240.10">
    <property type="match status" value="1"/>
</dbReference>
<dbReference type="GO" id="GO:0005829">
    <property type="term" value="C:cytosol"/>
    <property type="evidence" value="ECO:0007669"/>
    <property type="project" value="TreeGrafter"/>
</dbReference>
<dbReference type="AlphaFoldDB" id="A0A1D8GJP2"/>
<dbReference type="SFLD" id="SFLDG01144">
    <property type="entry name" value="C2.B.4:_PGP_Like"/>
    <property type="match status" value="1"/>
</dbReference>
<dbReference type="InterPro" id="IPR036412">
    <property type="entry name" value="HAD-like_sf"/>
</dbReference>
<dbReference type="InterPro" id="IPR000150">
    <property type="entry name" value="Cof"/>
</dbReference>
<evidence type="ECO:0000313" key="2">
    <source>
        <dbReference type="Proteomes" id="UP000095743"/>
    </source>
</evidence>
<dbReference type="Gene3D" id="3.40.50.1000">
    <property type="entry name" value="HAD superfamily/HAD-like"/>
    <property type="match status" value="1"/>
</dbReference>
<dbReference type="InterPro" id="IPR006379">
    <property type="entry name" value="HAD-SF_hydro_IIB"/>
</dbReference>
<organism evidence="1 2">
    <name type="scientific">Geosporobacter ferrireducens</name>
    <dbReference type="NCBI Taxonomy" id="1424294"/>
    <lineage>
        <taxon>Bacteria</taxon>
        <taxon>Bacillati</taxon>
        <taxon>Bacillota</taxon>
        <taxon>Clostridia</taxon>
        <taxon>Peptostreptococcales</taxon>
        <taxon>Thermotaleaceae</taxon>
        <taxon>Geosporobacter</taxon>
    </lineage>
</organism>
<keyword evidence="2" id="KW-1185">Reference proteome</keyword>
<dbReference type="KEGG" id="gfe:Gferi_17205"/>
<dbReference type="EMBL" id="CP017269">
    <property type="protein sequence ID" value="AOT71136.1"/>
    <property type="molecule type" value="Genomic_DNA"/>
</dbReference>
<dbReference type="NCBIfam" id="TIGR00099">
    <property type="entry name" value="Cof-subfamily"/>
    <property type="match status" value="1"/>
</dbReference>
<dbReference type="GO" id="GO:0000287">
    <property type="term" value="F:magnesium ion binding"/>
    <property type="evidence" value="ECO:0007669"/>
    <property type="project" value="TreeGrafter"/>
</dbReference>
<dbReference type="RefSeq" id="WP_069978644.1">
    <property type="nucleotide sequence ID" value="NZ_CP017269.1"/>
</dbReference>
<name>A0A1D8GJP2_9FIRM</name>
<reference evidence="1 2" key="1">
    <citation type="submission" date="2016-09" db="EMBL/GenBank/DDBJ databases">
        <title>Genomic analysis reveals versatility of anaerobic energy metabolism of Geosporobacter ferrireducens IRF9 of phylum Firmicutes.</title>
        <authorList>
            <person name="Kim S.-J."/>
        </authorList>
    </citation>
    <scope>NUCLEOTIDE SEQUENCE [LARGE SCALE GENOMIC DNA]</scope>
    <source>
        <strain evidence="1 2">IRF9</strain>
    </source>
</reference>
<dbReference type="SFLD" id="SFLDS00003">
    <property type="entry name" value="Haloacid_Dehalogenase"/>
    <property type="match status" value="1"/>
</dbReference>
<sequence length="266" mass="30253">MYKMVAVDLDDTLLDNDYQISRQNREAIEKLLRQNIIVTIISGRSYASIKRYVNLLNLKHLCGSLNGASIIMPENDEIVHQISIHQDICHELLKEIEPSGVHINYYHNNKVLCSKRTEQADAYMNLTNIQIDYVPSLKEYSCEFGAAKILLIDENEKLEPVRQNLSLKFIEKLNFSYSKPIFLEIFNKDVSKGRALQYIAEYYQIKQEEIIAIGDGETDASMIEYAGMGIAMENGSQAAKESADYITASNQQNGVAKALEKFILNK</sequence>